<dbReference type="InterPro" id="IPR036412">
    <property type="entry name" value="HAD-like_sf"/>
</dbReference>
<gene>
    <name evidence="1" type="ORF">EV01_0141</name>
</gene>
<protein>
    <recommendedName>
        <fullName evidence="3">D,D-heptose 1,7-bisphosphate phosphatase</fullName>
    </recommendedName>
</protein>
<organism evidence="1 2">
    <name type="scientific">Prochlorococcus marinus str. MIT 9401</name>
    <dbReference type="NCBI Taxonomy" id="167551"/>
    <lineage>
        <taxon>Bacteria</taxon>
        <taxon>Bacillati</taxon>
        <taxon>Cyanobacteriota</taxon>
        <taxon>Cyanophyceae</taxon>
        <taxon>Synechococcales</taxon>
        <taxon>Prochlorococcaceae</taxon>
        <taxon>Prochlorococcus</taxon>
    </lineage>
</organism>
<accession>A0A0A2B8X6</accession>
<proteinExistence type="predicted"/>
<comment type="caution">
    <text evidence="1">The sequence shown here is derived from an EMBL/GenBank/DDBJ whole genome shotgun (WGS) entry which is preliminary data.</text>
</comment>
<dbReference type="PANTHER" id="PTHR42891">
    <property type="entry name" value="D-GLYCERO-BETA-D-MANNO-HEPTOSE-1,7-BISPHOSPHATE 7-PHOSPHATASE"/>
    <property type="match status" value="1"/>
</dbReference>
<dbReference type="AlphaFoldDB" id="A0A0A2B8X6"/>
<reference evidence="2" key="1">
    <citation type="journal article" date="2014" name="Sci. Data">
        <title>Genomes of diverse isolates of the marine cyanobacterium Prochlorococcus.</title>
        <authorList>
            <person name="Biller S."/>
            <person name="Berube P."/>
            <person name="Thompson J."/>
            <person name="Kelly L."/>
            <person name="Roggensack S."/>
            <person name="Awad L."/>
            <person name="Roache-Johnson K."/>
            <person name="Ding H."/>
            <person name="Giovannoni S.J."/>
            <person name="Moore L.R."/>
            <person name="Chisholm S.W."/>
        </authorList>
    </citation>
    <scope>NUCLEOTIDE SEQUENCE [LARGE SCALE GENOMIC DNA]</scope>
</reference>
<name>A0A0A2B8X6_PROMR</name>
<dbReference type="PANTHER" id="PTHR42891:SF1">
    <property type="entry name" value="D-GLYCERO-BETA-D-MANNO-HEPTOSE-1,7-BISPHOSPHATE 7-PHOSPHATASE"/>
    <property type="match status" value="1"/>
</dbReference>
<dbReference type="GO" id="GO:0005975">
    <property type="term" value="P:carbohydrate metabolic process"/>
    <property type="evidence" value="ECO:0007669"/>
    <property type="project" value="InterPro"/>
</dbReference>
<dbReference type="Gene3D" id="3.40.50.1000">
    <property type="entry name" value="HAD superfamily/HAD-like"/>
    <property type="match status" value="1"/>
</dbReference>
<sequence length="123" mass="13925">MDIIEEKGIEDSIKVIVSNQSGIAREYFTIDVADKIMKKVILDIKGYFDIDAYLFAPYHISGRHLFESPDDANYFRKPNPGMINFILSKYGVDKNNSILFGDRETDKLAALNAGLSNDNIFII</sequence>
<dbReference type="Pfam" id="PF13242">
    <property type="entry name" value="Hydrolase_like"/>
    <property type="match status" value="1"/>
</dbReference>
<dbReference type="EMBL" id="JNAR01000002">
    <property type="protein sequence ID" value="KGG10513.1"/>
    <property type="molecule type" value="Genomic_DNA"/>
</dbReference>
<dbReference type="GO" id="GO:0016791">
    <property type="term" value="F:phosphatase activity"/>
    <property type="evidence" value="ECO:0007669"/>
    <property type="project" value="InterPro"/>
</dbReference>
<evidence type="ECO:0000313" key="2">
    <source>
        <dbReference type="Proteomes" id="UP000030481"/>
    </source>
</evidence>
<dbReference type="Proteomes" id="UP000030481">
    <property type="component" value="Unassembled WGS sequence"/>
</dbReference>
<dbReference type="SUPFAM" id="SSF56784">
    <property type="entry name" value="HAD-like"/>
    <property type="match status" value="1"/>
</dbReference>
<evidence type="ECO:0008006" key="3">
    <source>
        <dbReference type="Google" id="ProtNLM"/>
    </source>
</evidence>
<dbReference type="InterPro" id="IPR023214">
    <property type="entry name" value="HAD_sf"/>
</dbReference>
<dbReference type="InterPro" id="IPR004446">
    <property type="entry name" value="Heptose_bisP_phosphatase"/>
</dbReference>
<evidence type="ECO:0000313" key="1">
    <source>
        <dbReference type="EMBL" id="KGG10513.1"/>
    </source>
</evidence>